<protein>
    <submittedName>
        <fullName evidence="2">DUF1097 domain-containing protein</fullName>
    </submittedName>
</protein>
<feature type="transmembrane region" description="Helical" evidence="1">
    <location>
        <begin position="149"/>
        <end position="166"/>
    </location>
</feature>
<evidence type="ECO:0000313" key="3">
    <source>
        <dbReference type="Proteomes" id="UP000268623"/>
    </source>
</evidence>
<feature type="transmembrane region" description="Helical" evidence="1">
    <location>
        <begin position="200"/>
        <end position="220"/>
    </location>
</feature>
<keyword evidence="1" id="KW-0472">Membrane</keyword>
<dbReference type="InterPro" id="IPR009476">
    <property type="entry name" value="DUF1097"/>
</dbReference>
<evidence type="ECO:0000256" key="1">
    <source>
        <dbReference type="SAM" id="Phobius"/>
    </source>
</evidence>
<name>A0A3M9XMH2_9HYPH</name>
<dbReference type="EMBL" id="QWDD01000001">
    <property type="protein sequence ID" value="RNJ49035.1"/>
    <property type="molecule type" value="Genomic_DNA"/>
</dbReference>
<accession>A0A3M9XMH2</accession>
<keyword evidence="3" id="KW-1185">Reference proteome</keyword>
<feature type="transmembrane region" description="Helical" evidence="1">
    <location>
        <begin position="100"/>
        <end position="117"/>
    </location>
</feature>
<dbReference type="Proteomes" id="UP000268623">
    <property type="component" value="Unassembled WGS sequence"/>
</dbReference>
<comment type="caution">
    <text evidence="2">The sequence shown here is derived from an EMBL/GenBank/DDBJ whole genome shotgun (WGS) entry which is preliminary data.</text>
</comment>
<dbReference type="Pfam" id="PF06496">
    <property type="entry name" value="DUF1097"/>
    <property type="match status" value="1"/>
</dbReference>
<organism evidence="2 3">
    <name type="scientific">Methylocystis hirsuta</name>
    <dbReference type="NCBI Taxonomy" id="369798"/>
    <lineage>
        <taxon>Bacteria</taxon>
        <taxon>Pseudomonadati</taxon>
        <taxon>Pseudomonadota</taxon>
        <taxon>Alphaproteobacteria</taxon>
        <taxon>Hyphomicrobiales</taxon>
        <taxon>Methylocystaceae</taxon>
        <taxon>Methylocystis</taxon>
    </lineage>
</organism>
<reference evidence="2 3" key="1">
    <citation type="submission" date="2018-08" db="EMBL/GenBank/DDBJ databases">
        <title>Genome sequence of Methylocystis hirsuta CSC1, a methanotroph able to accumulate PHAs.</title>
        <authorList>
            <person name="Bordel S."/>
            <person name="Rodriguez E."/>
            <person name="Gancedo J."/>
            <person name="Munoz R."/>
        </authorList>
    </citation>
    <scope>NUCLEOTIDE SEQUENCE [LARGE SCALE GENOMIC DNA]</scope>
    <source>
        <strain evidence="2 3">CSC1</strain>
    </source>
</reference>
<dbReference type="AlphaFoldDB" id="A0A3M9XMH2"/>
<keyword evidence="1" id="KW-0812">Transmembrane</keyword>
<feature type="transmembrane region" description="Helical" evidence="1">
    <location>
        <begin position="123"/>
        <end position="142"/>
    </location>
</feature>
<feature type="transmembrane region" description="Helical" evidence="1">
    <location>
        <begin position="172"/>
        <end position="193"/>
    </location>
</feature>
<gene>
    <name evidence="2" type="ORF">D1O30_04835</name>
</gene>
<evidence type="ECO:0000313" key="2">
    <source>
        <dbReference type="EMBL" id="RNJ49035.1"/>
    </source>
</evidence>
<proteinExistence type="predicted"/>
<sequence>MPWRRFPRRRRRTKRRRSCLFLFSIPMQFRLRLNCVLCVRARLLRALSDAEKHVRAAGEKPSSVGYGFLSDVATLSVRLQEDCSMSAASNRAIYNDALRAAVVGIAAGALAFLALGPTSPFGLQVWALLTGWASFLLLGGGLDGLRKSAIHSLFGASLALGALVFATHQPEALGVDFAVWAALGVAVTVALVTLAARLPLLGSVPASLLGYVSVLVATLPDYRVERILSPSVGNPVFGAVASLIIGALFAYAAEEIVQRLRSRVSESIAKA</sequence>
<keyword evidence="1" id="KW-1133">Transmembrane helix</keyword>
<feature type="transmembrane region" description="Helical" evidence="1">
    <location>
        <begin position="232"/>
        <end position="253"/>
    </location>
</feature>